<dbReference type="SUPFAM" id="SSF55486">
    <property type="entry name" value="Metalloproteases ('zincins'), catalytic domain"/>
    <property type="match status" value="1"/>
</dbReference>
<feature type="signal peptide" evidence="2">
    <location>
        <begin position="1"/>
        <end position="27"/>
    </location>
</feature>
<feature type="chain" id="PRO_5045102182" description="Peptidase M10 metallopeptidase domain-containing protein" evidence="2">
    <location>
        <begin position="28"/>
        <end position="175"/>
    </location>
</feature>
<proteinExistence type="predicted"/>
<evidence type="ECO:0000313" key="3">
    <source>
        <dbReference type="EMBL" id="MFC4387952.1"/>
    </source>
</evidence>
<accession>A0ABV8VU19</accession>
<feature type="region of interest" description="Disordered" evidence="1">
    <location>
        <begin position="156"/>
        <end position="175"/>
    </location>
</feature>
<gene>
    <name evidence="3" type="ORF">ACFOZ1_09030</name>
</gene>
<dbReference type="Proteomes" id="UP001595880">
    <property type="component" value="Unassembled WGS sequence"/>
</dbReference>
<dbReference type="Gene3D" id="3.40.390.10">
    <property type="entry name" value="Collagenase (Catalytic Domain)"/>
    <property type="match status" value="1"/>
</dbReference>
<evidence type="ECO:0000313" key="4">
    <source>
        <dbReference type="Proteomes" id="UP001595880"/>
    </source>
</evidence>
<comment type="caution">
    <text evidence="3">The sequence shown here is derived from an EMBL/GenBank/DDBJ whole genome shotgun (WGS) entry which is preliminary data.</text>
</comment>
<evidence type="ECO:0000256" key="1">
    <source>
        <dbReference type="SAM" id="MobiDB-lite"/>
    </source>
</evidence>
<sequence>MKKYKNKLMIIFVALLSVFFLSTPVFAHYLSTGYSVYSVSYDVEAGSYSVFDDPASWWEEDVGTNFYRSSYSSNDVYLKSLAYSWFGLYSPTVGSDGNTDFFDIYVNSESIREDPEHYDYVAAYKSSATHEFGHALFLDDLESGWGDNSIMSYERDRNTVTHPQPHDISDVKSYQ</sequence>
<reference evidence="4" key="1">
    <citation type="journal article" date="2019" name="Int. J. Syst. Evol. Microbiol.">
        <title>The Global Catalogue of Microorganisms (GCM) 10K type strain sequencing project: providing services to taxonomists for standard genome sequencing and annotation.</title>
        <authorList>
            <consortium name="The Broad Institute Genomics Platform"/>
            <consortium name="The Broad Institute Genome Sequencing Center for Infectious Disease"/>
            <person name="Wu L."/>
            <person name="Ma J."/>
        </authorList>
    </citation>
    <scope>NUCLEOTIDE SEQUENCE [LARGE SCALE GENOMIC DNA]</scope>
    <source>
        <strain evidence="4">KACC 14058</strain>
    </source>
</reference>
<protein>
    <recommendedName>
        <fullName evidence="5">Peptidase M10 metallopeptidase domain-containing protein</fullName>
    </recommendedName>
</protein>
<keyword evidence="4" id="KW-1185">Reference proteome</keyword>
<keyword evidence="2" id="KW-0732">Signal</keyword>
<evidence type="ECO:0008006" key="5">
    <source>
        <dbReference type="Google" id="ProtNLM"/>
    </source>
</evidence>
<dbReference type="EMBL" id="JBHSDV010000002">
    <property type="protein sequence ID" value="MFC4387952.1"/>
    <property type="molecule type" value="Genomic_DNA"/>
</dbReference>
<organism evidence="3 4">
    <name type="scientific">Gracilibacillus marinus</name>
    <dbReference type="NCBI Taxonomy" id="630535"/>
    <lineage>
        <taxon>Bacteria</taxon>
        <taxon>Bacillati</taxon>
        <taxon>Bacillota</taxon>
        <taxon>Bacilli</taxon>
        <taxon>Bacillales</taxon>
        <taxon>Bacillaceae</taxon>
        <taxon>Gracilibacillus</taxon>
    </lineage>
</organism>
<name>A0ABV8VU19_9BACI</name>
<dbReference type="InterPro" id="IPR024079">
    <property type="entry name" value="MetalloPept_cat_dom_sf"/>
</dbReference>
<dbReference type="RefSeq" id="WP_390198624.1">
    <property type="nucleotide sequence ID" value="NZ_JBHSDV010000002.1"/>
</dbReference>
<evidence type="ECO:0000256" key="2">
    <source>
        <dbReference type="SAM" id="SignalP"/>
    </source>
</evidence>